<organism evidence="1 2">
    <name type="scientific">Persicobacter psychrovividus</name>
    <dbReference type="NCBI Taxonomy" id="387638"/>
    <lineage>
        <taxon>Bacteria</taxon>
        <taxon>Pseudomonadati</taxon>
        <taxon>Bacteroidota</taxon>
        <taxon>Cytophagia</taxon>
        <taxon>Cytophagales</taxon>
        <taxon>Persicobacteraceae</taxon>
        <taxon>Persicobacter</taxon>
    </lineage>
</organism>
<evidence type="ECO:0000313" key="2">
    <source>
        <dbReference type="Proteomes" id="UP001354989"/>
    </source>
</evidence>
<gene>
    <name evidence="1" type="ORF">PEPS_45940</name>
</gene>
<dbReference type="Proteomes" id="UP001354989">
    <property type="component" value="Plasmid pPP8"/>
</dbReference>
<keyword evidence="1" id="KW-0614">Plasmid</keyword>
<sequence length="49" mass="5378">MKLLINSLPIENLQIKIVGLILGFDTVKVAEINKKEVVQKVSNGFQIAA</sequence>
<dbReference type="RefSeq" id="WP_338399473.1">
    <property type="nucleotide sequence ID" value="NZ_AP025300.1"/>
</dbReference>
<proteinExistence type="predicted"/>
<geneLocation type="plasmid" evidence="1 2">
    <name>pPP8</name>
</geneLocation>
<dbReference type="EMBL" id="AP025300">
    <property type="protein sequence ID" value="BDD02314.1"/>
    <property type="molecule type" value="Genomic_DNA"/>
</dbReference>
<reference evidence="1 2" key="1">
    <citation type="submission" date="2021-12" db="EMBL/GenBank/DDBJ databases">
        <title>Genome sequencing of bacteria with rrn-lacking chromosome and rrn-plasmid.</title>
        <authorList>
            <person name="Anda M."/>
            <person name="Iwasaki W."/>
        </authorList>
    </citation>
    <scope>NUCLEOTIDE SEQUENCE [LARGE SCALE GENOMIC DNA]</scope>
    <source>
        <strain evidence="1 2">NBRC 101262</strain>
        <plasmid evidence="1 2">pPP8</plasmid>
    </source>
</reference>
<accession>A0ABM7VMR6</accession>
<protein>
    <submittedName>
        <fullName evidence="1">Uncharacterized protein</fullName>
    </submittedName>
</protein>
<keyword evidence="2" id="KW-1185">Reference proteome</keyword>
<name>A0ABM7VMR6_9BACT</name>
<evidence type="ECO:0000313" key="1">
    <source>
        <dbReference type="EMBL" id="BDD02314.1"/>
    </source>
</evidence>